<dbReference type="AlphaFoldDB" id="A0A2P2K283"/>
<protein>
    <submittedName>
        <fullName evidence="1">Uncharacterized protein</fullName>
    </submittedName>
</protein>
<proteinExistence type="predicted"/>
<name>A0A2P2K283_RHIMU</name>
<sequence>MTPMMVVMTTMMMRVGLMMRDPPNDRAGDPSWFVEVNLFISLFHSLSLLLLETRISCFWILCYDRIFYHVMVTS</sequence>
<organism evidence="1">
    <name type="scientific">Rhizophora mucronata</name>
    <name type="common">Asiatic mangrove</name>
    <dbReference type="NCBI Taxonomy" id="61149"/>
    <lineage>
        <taxon>Eukaryota</taxon>
        <taxon>Viridiplantae</taxon>
        <taxon>Streptophyta</taxon>
        <taxon>Embryophyta</taxon>
        <taxon>Tracheophyta</taxon>
        <taxon>Spermatophyta</taxon>
        <taxon>Magnoliopsida</taxon>
        <taxon>eudicotyledons</taxon>
        <taxon>Gunneridae</taxon>
        <taxon>Pentapetalae</taxon>
        <taxon>rosids</taxon>
        <taxon>fabids</taxon>
        <taxon>Malpighiales</taxon>
        <taxon>Rhizophoraceae</taxon>
        <taxon>Rhizophora</taxon>
    </lineage>
</organism>
<accession>A0A2P2K283</accession>
<dbReference type="EMBL" id="GGEC01019333">
    <property type="protein sequence ID" value="MBW99816.1"/>
    <property type="molecule type" value="Transcribed_RNA"/>
</dbReference>
<dbReference type="EMBL" id="GGEC01019332">
    <property type="protein sequence ID" value="MBW99815.1"/>
    <property type="molecule type" value="Transcribed_RNA"/>
</dbReference>
<evidence type="ECO:0000313" key="1">
    <source>
        <dbReference type="EMBL" id="MBW99816.1"/>
    </source>
</evidence>
<reference evidence="1" key="1">
    <citation type="submission" date="2018-02" db="EMBL/GenBank/DDBJ databases">
        <title>Rhizophora mucronata_Transcriptome.</title>
        <authorList>
            <person name="Meera S.P."/>
            <person name="Sreeshan A."/>
            <person name="Augustine A."/>
        </authorList>
    </citation>
    <scope>NUCLEOTIDE SEQUENCE</scope>
    <source>
        <tissue evidence="1">Leaf</tissue>
    </source>
</reference>